<feature type="region of interest" description="Disordered" evidence="1">
    <location>
        <begin position="350"/>
        <end position="370"/>
    </location>
</feature>
<protein>
    <submittedName>
        <fullName evidence="3">Uncharacterized protein</fullName>
    </submittedName>
</protein>
<feature type="chain" id="PRO_5008102542" evidence="2">
    <location>
        <begin position="19"/>
        <end position="720"/>
    </location>
</feature>
<dbReference type="Proteomes" id="UP000078240">
    <property type="component" value="Unassembled WGS sequence"/>
</dbReference>
<gene>
    <name evidence="3" type="ORF">VFPBJ_09269</name>
</gene>
<proteinExistence type="predicted"/>
<organism evidence="3 4">
    <name type="scientific">Purpureocillium lilacinum</name>
    <name type="common">Paecilomyces lilacinus</name>
    <dbReference type="NCBI Taxonomy" id="33203"/>
    <lineage>
        <taxon>Eukaryota</taxon>
        <taxon>Fungi</taxon>
        <taxon>Dikarya</taxon>
        <taxon>Ascomycota</taxon>
        <taxon>Pezizomycotina</taxon>
        <taxon>Sordariomycetes</taxon>
        <taxon>Hypocreomycetidae</taxon>
        <taxon>Hypocreales</taxon>
        <taxon>Ophiocordycipitaceae</taxon>
        <taxon>Purpureocillium</taxon>
    </lineage>
</organism>
<feature type="signal peptide" evidence="2">
    <location>
        <begin position="1"/>
        <end position="18"/>
    </location>
</feature>
<keyword evidence="2" id="KW-0732">Signal</keyword>
<feature type="compositionally biased region" description="Polar residues" evidence="1">
    <location>
        <begin position="351"/>
        <end position="363"/>
    </location>
</feature>
<dbReference type="EMBL" id="LSBH01000008">
    <property type="protein sequence ID" value="OAQ75294.1"/>
    <property type="molecule type" value="Genomic_DNA"/>
</dbReference>
<name>A0A179GBW3_PURLI</name>
<evidence type="ECO:0000313" key="4">
    <source>
        <dbReference type="Proteomes" id="UP000078240"/>
    </source>
</evidence>
<comment type="caution">
    <text evidence="3">The sequence shown here is derived from an EMBL/GenBank/DDBJ whole genome shotgun (WGS) entry which is preliminary data.</text>
</comment>
<evidence type="ECO:0000256" key="2">
    <source>
        <dbReference type="SAM" id="SignalP"/>
    </source>
</evidence>
<accession>A0A179GBW3</accession>
<evidence type="ECO:0000313" key="3">
    <source>
        <dbReference type="EMBL" id="OAQ75294.1"/>
    </source>
</evidence>
<dbReference type="AlphaFoldDB" id="A0A179GBW3"/>
<evidence type="ECO:0000256" key="1">
    <source>
        <dbReference type="SAM" id="MobiDB-lite"/>
    </source>
</evidence>
<reference evidence="3 4" key="1">
    <citation type="submission" date="2016-01" db="EMBL/GenBank/DDBJ databases">
        <title>Biosynthesis of antibiotic leucinostatins and their inhibition on Phytophthora in bio-control Purpureocillium lilacinum.</title>
        <authorList>
            <person name="Wang G."/>
            <person name="Liu Z."/>
            <person name="Lin R."/>
            <person name="Li E."/>
            <person name="Mao Z."/>
            <person name="Ling J."/>
            <person name="Yin W."/>
            <person name="Xie B."/>
        </authorList>
    </citation>
    <scope>NUCLEOTIDE SEQUENCE [LARGE SCALE GENOMIC DNA]</scope>
    <source>
        <strain evidence="3">PLBJ-1</strain>
    </source>
</reference>
<sequence length="720" mass="77452">MRLASFLALASLATLGSTDVLDLGDLKQYNARTDVKAPTLSGNTIWLSGRDNEGYDVVLSPDTQAKARGILEGCGKADNKCYNDVRNFLQTSHVEIDGQLERRGFLQLLTKTFRKLGSVFGFIAAAMIADWQLRHNTQPPPLFVPHNMASSASKLSGATGLVISAQGTPVVTVTQTAAPTSLQGTQTPSVTPVTEPHDNFAKGDISVVLQSDFARRVDEIMHRMTNCEDGYKFDKGSTRRRKRVAGSYGKAICAAEAAAMMAQSGGALNDFVLMNPTQLPFSYTDSVAAVARAANIVNEFIREYAALVDISAELATQLSNVLFGLALRTIVDGTTLGENNRIPASLIKVSASPTGSHPSSTATGCPDPEKNPLTCGTGEKDDCKMRAPKKPGDSPVCDAGEHKDCECSAGVIWDIETVSDAQQKAMLAIAALHKKLGGGGKGDPKPGNNKPDCNPYDLSVIPSNVFRNPNAPEKNVYHHFCEKWYKESKLEMTVDAAGNNKKPEPHLKSVIKRTPPPDPSNWSKYDFNLSFKPAEGKKECAMDCKAAYALMSTACSNSGAMSVPMSKGGKLDVGCGVFDYSISEDKNIVPLKAQDRHCFAPDEFGKHRDIHPGSVSSYSGWPCTGTALKPVRRGDDSTFIKFKTTEDDVAYQYSVVWKQGCSLDSGVDAIYASNPLAIKDPGHTACQQTFIDNYKECLNGGIGGNIQIGCLVYEFKAQPA</sequence>